<comment type="caution">
    <text evidence="4">The sequence shown here is derived from an EMBL/GenBank/DDBJ whole genome shotgun (WGS) entry which is preliminary data.</text>
</comment>
<dbReference type="RefSeq" id="WP_188893314.1">
    <property type="nucleotide sequence ID" value="NZ_BMMZ01000001.1"/>
</dbReference>
<accession>A0A917S167</accession>
<feature type="transmembrane region" description="Helical" evidence="2">
    <location>
        <begin position="55"/>
        <end position="74"/>
    </location>
</feature>
<dbReference type="Proteomes" id="UP000613840">
    <property type="component" value="Unassembled WGS sequence"/>
</dbReference>
<sequence>MAQSGWYPDPAGTPNRYRYWDGTRWSAETADDPRTPPPGMASGPRTARRNSRWPLLAGALALVLVVVVIAVLVLRGGGPAALTDPNPPAPSISGWNDSSPLPTASPSPTPPPTSPSGDPQGQTACAAGDPYQTETHPSDGRIHGGSLSIVQPGGDWERDDDYARQMTWAYDVAGADEWVEPEWLAMVAVGDVHAADGFHNPQQAADGIMQCIASSAYYQYFVGRTTLFSRAFTRDGRSGWAIRAQIRVDNPEVHASGDVVEVIVLDAGVTGQLSYFAGFVPIGDQARLKLLDTTIAGLRVG</sequence>
<dbReference type="AlphaFoldDB" id="A0A917S167"/>
<feature type="region of interest" description="Disordered" evidence="1">
    <location>
        <begin position="78"/>
        <end position="154"/>
    </location>
</feature>
<reference evidence="4" key="2">
    <citation type="submission" date="2020-09" db="EMBL/GenBank/DDBJ databases">
        <authorList>
            <person name="Sun Q."/>
            <person name="Zhou Y."/>
        </authorList>
    </citation>
    <scope>NUCLEOTIDE SEQUENCE</scope>
    <source>
        <strain evidence="4">CGMCC 4.7306</strain>
    </source>
</reference>
<evidence type="ECO:0000259" key="3">
    <source>
        <dbReference type="Pfam" id="PF10708"/>
    </source>
</evidence>
<evidence type="ECO:0000256" key="2">
    <source>
        <dbReference type="SAM" id="Phobius"/>
    </source>
</evidence>
<reference evidence="4" key="1">
    <citation type="journal article" date="2014" name="Int. J. Syst. Evol. Microbiol.">
        <title>Complete genome sequence of Corynebacterium casei LMG S-19264T (=DSM 44701T), isolated from a smear-ripened cheese.</title>
        <authorList>
            <consortium name="US DOE Joint Genome Institute (JGI-PGF)"/>
            <person name="Walter F."/>
            <person name="Albersmeier A."/>
            <person name="Kalinowski J."/>
            <person name="Ruckert C."/>
        </authorList>
    </citation>
    <scope>NUCLEOTIDE SEQUENCE</scope>
    <source>
        <strain evidence="4">CGMCC 4.7306</strain>
    </source>
</reference>
<dbReference type="Pfam" id="PF10708">
    <property type="entry name" value="DUF2510"/>
    <property type="match status" value="1"/>
</dbReference>
<feature type="region of interest" description="Disordered" evidence="1">
    <location>
        <begin position="27"/>
        <end position="47"/>
    </location>
</feature>
<feature type="compositionally biased region" description="Pro residues" evidence="1">
    <location>
        <begin position="103"/>
        <end position="114"/>
    </location>
</feature>
<keyword evidence="2" id="KW-0812">Transmembrane</keyword>
<proteinExistence type="predicted"/>
<dbReference type="EMBL" id="BMMZ01000001">
    <property type="protein sequence ID" value="GGL47759.1"/>
    <property type="molecule type" value="Genomic_DNA"/>
</dbReference>
<name>A0A917S167_9ACTN</name>
<evidence type="ECO:0000313" key="5">
    <source>
        <dbReference type="Proteomes" id="UP000613840"/>
    </source>
</evidence>
<protein>
    <recommendedName>
        <fullName evidence="3">DUF2510 domain-containing protein</fullName>
    </recommendedName>
</protein>
<keyword evidence="2" id="KW-1133">Transmembrane helix</keyword>
<keyword evidence="2" id="KW-0472">Membrane</keyword>
<feature type="domain" description="DUF2510" evidence="3">
    <location>
        <begin position="5"/>
        <end position="37"/>
    </location>
</feature>
<evidence type="ECO:0000313" key="4">
    <source>
        <dbReference type="EMBL" id="GGL47759.1"/>
    </source>
</evidence>
<keyword evidence="5" id="KW-1185">Reference proteome</keyword>
<dbReference type="InterPro" id="IPR018929">
    <property type="entry name" value="DUF2510"/>
</dbReference>
<evidence type="ECO:0000256" key="1">
    <source>
        <dbReference type="SAM" id="MobiDB-lite"/>
    </source>
</evidence>
<gene>
    <name evidence="4" type="ORF">GCM10011575_02050</name>
</gene>
<organism evidence="4 5">
    <name type="scientific">Microlunatus endophyticus</name>
    <dbReference type="NCBI Taxonomy" id="1716077"/>
    <lineage>
        <taxon>Bacteria</taxon>
        <taxon>Bacillati</taxon>
        <taxon>Actinomycetota</taxon>
        <taxon>Actinomycetes</taxon>
        <taxon>Propionibacteriales</taxon>
        <taxon>Propionibacteriaceae</taxon>
        <taxon>Microlunatus</taxon>
    </lineage>
</organism>